<feature type="non-terminal residue" evidence="1">
    <location>
        <position position="44"/>
    </location>
</feature>
<organism evidence="1">
    <name type="scientific">Ostrinia nubilalis</name>
    <name type="common">European corn borer</name>
    <name type="synonym">Pyralis nubilalis</name>
    <dbReference type="NCBI Taxonomy" id="29057"/>
    <lineage>
        <taxon>Eukaryota</taxon>
        <taxon>Metazoa</taxon>
        <taxon>Ecdysozoa</taxon>
        <taxon>Arthropoda</taxon>
        <taxon>Hexapoda</taxon>
        <taxon>Insecta</taxon>
        <taxon>Pterygota</taxon>
        <taxon>Neoptera</taxon>
        <taxon>Endopterygota</taxon>
        <taxon>Lepidoptera</taxon>
        <taxon>Glossata</taxon>
        <taxon>Ditrysia</taxon>
        <taxon>Pyraloidea</taxon>
        <taxon>Crambidae</taxon>
        <taxon>Pyraustinae</taxon>
        <taxon>Ostrinia</taxon>
    </lineage>
</organism>
<evidence type="ECO:0000313" key="1">
    <source>
        <dbReference type="EMBL" id="AII71648.1"/>
    </source>
</evidence>
<name>A0A0F6NCU8_OSTNU</name>
<accession>A0A0F6NCU8</accession>
<sequence length="44" mass="4710">RARQCAPDDAQGVDLVLLRGPRDVVHDQFLDAHFPGGNPADRGG</sequence>
<dbReference type="AlphaFoldDB" id="A0A0F6NCU8"/>
<dbReference type="EMBL" id="KJ776442">
    <property type="protein sequence ID" value="AII71648.1"/>
    <property type="molecule type" value="Genomic_DNA"/>
</dbReference>
<protein>
    <submittedName>
        <fullName evidence="1">MRP1</fullName>
    </submittedName>
</protein>
<reference evidence="1" key="1">
    <citation type="submission" date="2014-04" db="EMBL/GenBank/DDBJ databases">
        <title>Cloning of mrp1 genes from the insect species.</title>
        <authorList>
            <person name="Yue Y."/>
            <person name="Chen R."/>
            <person name="Jin Y."/>
        </authorList>
    </citation>
    <scope>NUCLEOTIDE SEQUENCE</scope>
</reference>
<feature type="non-terminal residue" evidence="1">
    <location>
        <position position="1"/>
    </location>
</feature>
<proteinExistence type="predicted"/>
<gene>
    <name evidence="1" type="primary">mrp1</name>
</gene>